<protein>
    <submittedName>
        <fullName evidence="9">Response regulator</fullName>
    </submittedName>
</protein>
<dbReference type="SMART" id="SM00421">
    <property type="entry name" value="HTH_LUXR"/>
    <property type="match status" value="1"/>
</dbReference>
<dbReference type="Gene3D" id="3.40.50.2300">
    <property type="match status" value="1"/>
</dbReference>
<dbReference type="InterPro" id="IPR016032">
    <property type="entry name" value="Sig_transdc_resp-reg_C-effctor"/>
</dbReference>
<dbReference type="Gene3D" id="1.10.10.10">
    <property type="entry name" value="Winged helix-like DNA-binding domain superfamily/Winged helix DNA-binding domain"/>
    <property type="match status" value="1"/>
</dbReference>
<evidence type="ECO:0000313" key="10">
    <source>
        <dbReference type="Proteomes" id="UP000538931"/>
    </source>
</evidence>
<dbReference type="PRINTS" id="PR00038">
    <property type="entry name" value="HTHLUXR"/>
</dbReference>
<dbReference type="PANTHER" id="PTHR48111">
    <property type="entry name" value="REGULATOR OF RPOS"/>
    <property type="match status" value="1"/>
</dbReference>
<keyword evidence="1 6" id="KW-0597">Phosphoprotein</keyword>
<dbReference type="GO" id="GO:0005829">
    <property type="term" value="C:cytosol"/>
    <property type="evidence" value="ECO:0007669"/>
    <property type="project" value="TreeGrafter"/>
</dbReference>
<sequence>MDSAAVTPALILCADDEESLLTDICDELREAGYNVLGATDGNTLMEQVSSVTPNLILCDINMPGLNGYDVLDTIREQRPDLADIPFIFLTALSNPDEIVTGKRLGADDYLVKPIDFDLLLATIDARLRQVQRMHEKASLEKEKLCETMQELTHQAVTSTSRALDLVAPGIVLLNDQGRVMYANRSATLLADTNRYLNLGETLTTTLTRENRQLCQSITDMINAENEQVLCLSLPHSRKGHDLLVLVCSLDKRNAGPAAVVLLSDPDNRVHVPPQVVAKLFNFTPTEARIALALADGRRTEEIAVDLSISATTVAFHLRNLFQKTDTNRQADLIALILAGTMMWNLGG</sequence>
<evidence type="ECO:0000313" key="9">
    <source>
        <dbReference type="EMBL" id="MBA4501830.1"/>
    </source>
</evidence>
<evidence type="ECO:0000259" key="7">
    <source>
        <dbReference type="PROSITE" id="PS50043"/>
    </source>
</evidence>
<dbReference type="SMART" id="SM00448">
    <property type="entry name" value="REC"/>
    <property type="match status" value="1"/>
</dbReference>
<keyword evidence="5" id="KW-0804">Transcription</keyword>
<dbReference type="PANTHER" id="PTHR48111:SF1">
    <property type="entry name" value="TWO-COMPONENT RESPONSE REGULATOR ORR33"/>
    <property type="match status" value="1"/>
</dbReference>
<evidence type="ECO:0000256" key="3">
    <source>
        <dbReference type="ARBA" id="ARBA00023015"/>
    </source>
</evidence>
<dbReference type="GO" id="GO:0000976">
    <property type="term" value="F:transcription cis-regulatory region binding"/>
    <property type="evidence" value="ECO:0007669"/>
    <property type="project" value="TreeGrafter"/>
</dbReference>
<dbReference type="GO" id="GO:0032993">
    <property type="term" value="C:protein-DNA complex"/>
    <property type="evidence" value="ECO:0007669"/>
    <property type="project" value="TreeGrafter"/>
</dbReference>
<dbReference type="InterPro" id="IPR011006">
    <property type="entry name" value="CheY-like_superfamily"/>
</dbReference>
<feature type="domain" description="HTH luxR-type" evidence="7">
    <location>
        <begin position="275"/>
        <end position="340"/>
    </location>
</feature>
<evidence type="ECO:0000259" key="8">
    <source>
        <dbReference type="PROSITE" id="PS50110"/>
    </source>
</evidence>
<evidence type="ECO:0000256" key="1">
    <source>
        <dbReference type="ARBA" id="ARBA00022553"/>
    </source>
</evidence>
<dbReference type="PROSITE" id="PS00622">
    <property type="entry name" value="HTH_LUXR_1"/>
    <property type="match status" value="1"/>
</dbReference>
<keyword evidence="3" id="KW-0805">Transcription regulation</keyword>
<feature type="modified residue" description="4-aspartylphosphate" evidence="6">
    <location>
        <position position="59"/>
    </location>
</feature>
<evidence type="ECO:0000256" key="6">
    <source>
        <dbReference type="PROSITE-ProRule" id="PRU00169"/>
    </source>
</evidence>
<dbReference type="GO" id="GO:0006355">
    <property type="term" value="P:regulation of DNA-templated transcription"/>
    <property type="evidence" value="ECO:0007669"/>
    <property type="project" value="InterPro"/>
</dbReference>
<dbReference type="AlphaFoldDB" id="A0A7W1WX35"/>
<dbReference type="CDD" id="cd06170">
    <property type="entry name" value="LuxR_C_like"/>
    <property type="match status" value="1"/>
</dbReference>
<dbReference type="Pfam" id="PF00072">
    <property type="entry name" value="Response_reg"/>
    <property type="match status" value="1"/>
</dbReference>
<dbReference type="Pfam" id="PF00196">
    <property type="entry name" value="GerE"/>
    <property type="match status" value="1"/>
</dbReference>
<proteinExistence type="predicted"/>
<feature type="domain" description="Response regulatory" evidence="8">
    <location>
        <begin position="10"/>
        <end position="127"/>
    </location>
</feature>
<evidence type="ECO:0000256" key="4">
    <source>
        <dbReference type="ARBA" id="ARBA00023125"/>
    </source>
</evidence>
<dbReference type="Proteomes" id="UP000538931">
    <property type="component" value="Unassembled WGS sequence"/>
</dbReference>
<keyword evidence="10" id="KW-1185">Reference proteome</keyword>
<evidence type="ECO:0000256" key="5">
    <source>
        <dbReference type="ARBA" id="ARBA00023163"/>
    </source>
</evidence>
<evidence type="ECO:0000256" key="2">
    <source>
        <dbReference type="ARBA" id="ARBA00023012"/>
    </source>
</evidence>
<dbReference type="InterPro" id="IPR036388">
    <property type="entry name" value="WH-like_DNA-bd_sf"/>
</dbReference>
<organism evidence="9 10">
    <name type="scientific">Marinobacterium marinum</name>
    <dbReference type="NCBI Taxonomy" id="2756129"/>
    <lineage>
        <taxon>Bacteria</taxon>
        <taxon>Pseudomonadati</taxon>
        <taxon>Pseudomonadota</taxon>
        <taxon>Gammaproteobacteria</taxon>
        <taxon>Oceanospirillales</taxon>
        <taxon>Oceanospirillaceae</taxon>
        <taxon>Marinobacterium</taxon>
    </lineage>
</organism>
<gene>
    <name evidence="9" type="ORF">H1S06_05565</name>
</gene>
<dbReference type="InterPro" id="IPR001789">
    <property type="entry name" value="Sig_transdc_resp-reg_receiver"/>
</dbReference>
<dbReference type="SUPFAM" id="SSF46894">
    <property type="entry name" value="C-terminal effector domain of the bipartite response regulators"/>
    <property type="match status" value="1"/>
</dbReference>
<comment type="caution">
    <text evidence="9">The sequence shown here is derived from an EMBL/GenBank/DDBJ whole genome shotgun (WGS) entry which is preliminary data.</text>
</comment>
<dbReference type="InterPro" id="IPR039420">
    <property type="entry name" value="WalR-like"/>
</dbReference>
<dbReference type="CDD" id="cd17574">
    <property type="entry name" value="REC_OmpR"/>
    <property type="match status" value="1"/>
</dbReference>
<dbReference type="SUPFAM" id="SSF52172">
    <property type="entry name" value="CheY-like"/>
    <property type="match status" value="1"/>
</dbReference>
<keyword evidence="2" id="KW-0902">Two-component regulatory system</keyword>
<dbReference type="PROSITE" id="PS50110">
    <property type="entry name" value="RESPONSE_REGULATORY"/>
    <property type="match status" value="1"/>
</dbReference>
<reference evidence="9 10" key="1">
    <citation type="submission" date="2020-07" db="EMBL/GenBank/DDBJ databases">
        <title>Bacterium isolated from marien macroalgae.</title>
        <authorList>
            <person name="Zhu K."/>
            <person name="Lu D."/>
            <person name="Du Z."/>
        </authorList>
    </citation>
    <scope>NUCLEOTIDE SEQUENCE [LARGE SCALE GENOMIC DNA]</scope>
    <source>
        <strain evidence="9 10">3-1745</strain>
    </source>
</reference>
<dbReference type="RefSeq" id="WP_181738069.1">
    <property type="nucleotide sequence ID" value="NZ_JACEMT010000041.1"/>
</dbReference>
<dbReference type="GO" id="GO:0000156">
    <property type="term" value="F:phosphorelay response regulator activity"/>
    <property type="evidence" value="ECO:0007669"/>
    <property type="project" value="TreeGrafter"/>
</dbReference>
<dbReference type="InterPro" id="IPR000792">
    <property type="entry name" value="Tscrpt_reg_LuxR_C"/>
</dbReference>
<name>A0A7W1WX35_9GAMM</name>
<accession>A0A7W1WX35</accession>
<dbReference type="PROSITE" id="PS50043">
    <property type="entry name" value="HTH_LUXR_2"/>
    <property type="match status" value="1"/>
</dbReference>
<dbReference type="EMBL" id="JACEMT010000041">
    <property type="protein sequence ID" value="MBA4501830.1"/>
    <property type="molecule type" value="Genomic_DNA"/>
</dbReference>
<keyword evidence="4" id="KW-0238">DNA-binding</keyword>